<proteinExistence type="inferred from homology"/>
<dbReference type="Proteomes" id="UP000198519">
    <property type="component" value="Unassembled WGS sequence"/>
</dbReference>
<evidence type="ECO:0000313" key="10">
    <source>
        <dbReference type="Proteomes" id="UP000198519"/>
    </source>
</evidence>
<dbReference type="Gene3D" id="1.10.3470.10">
    <property type="entry name" value="ABC transporter involved in vitamin B12 uptake, BtuC"/>
    <property type="match status" value="2"/>
</dbReference>
<dbReference type="RefSeq" id="WP_092021145.1">
    <property type="nucleotide sequence ID" value="NZ_FOUE01000002.1"/>
</dbReference>
<evidence type="ECO:0000256" key="3">
    <source>
        <dbReference type="ARBA" id="ARBA00022448"/>
    </source>
</evidence>
<keyword evidence="7 8" id="KW-0472">Membrane</keyword>
<dbReference type="EMBL" id="FOUE01000002">
    <property type="protein sequence ID" value="SFM13813.1"/>
    <property type="molecule type" value="Genomic_DNA"/>
</dbReference>
<dbReference type="NCBIfam" id="NF007866">
    <property type="entry name" value="PRK10577.1-2"/>
    <property type="match status" value="1"/>
</dbReference>
<sequence length="673" mass="70173">MSADTTAPTPKLPASTLLIWTLGLVAVSWPWLDKMSLITLVTASAAPDTSQFDQIMVHYSWAPRVAMAVLIGSGLGLAGAVLQQVLRNPLASPTTLGVESGAQLAIAIASLHIPGLLVFSPDLTAVAGGLLGTGLVIALTWRLGFSPVTVILAGMVVSFVLGAINYALLLLNGEFLGHLFIWGAGSLVQNDWSQFQALWPRVVVLTIGMILLMRPLQLLQLGAGRARALGARVTALRLLALLLVILMTACVVSRVGVVAFIGLAAPALARLLGARTLQQQLFWSTLIGAGVLLLADALAQLATQWIGGSLIPTGTTTALIGGPILLLALRGLRNDHQAPTHTSNLTSNPASFARSRRSLWPPMLITLMLLAIVTTLSLAWSPSLAGWQWTPPSEWANAWQWRGPRLVAALLAGMILGGAGTLIQRLTGNVMASPELLGISGGAALAMVALSLLGISAGRGGQLIAGAAGAAVVLMLLFLLSRRHRFSGHHLLLGGVAIYVFMDAGIRLVLSKGDTEAMKLLNWLSGSTWLVTGSEAWALALIGIILLATALLCSRLLTVLPLGGATAQALGVRVPLARAVLLLLAALLTSAATIIIGPLSFVGLMAPHLARMLGQQTVARQLLLAALVGATLLAAADYLSRVILFPNQLPAGILAALVGGLYFFWGLSRHGKA</sequence>
<gene>
    <name evidence="9" type="ORF">SAMN04487963_1331</name>
</gene>
<feature type="transmembrane region" description="Helical" evidence="8">
    <location>
        <begin position="436"/>
        <end position="457"/>
    </location>
</feature>
<feature type="transmembrane region" description="Helical" evidence="8">
    <location>
        <begin position="536"/>
        <end position="558"/>
    </location>
</feature>
<keyword evidence="10" id="KW-1185">Reference proteome</keyword>
<evidence type="ECO:0000256" key="7">
    <source>
        <dbReference type="ARBA" id="ARBA00023136"/>
    </source>
</evidence>
<dbReference type="GO" id="GO:0005886">
    <property type="term" value="C:plasma membrane"/>
    <property type="evidence" value="ECO:0007669"/>
    <property type="project" value="UniProtKB-SubCell"/>
</dbReference>
<dbReference type="PANTHER" id="PTHR30472:SF37">
    <property type="entry name" value="FE(3+) DICITRATE TRANSPORT SYSTEM PERMEASE PROTEIN FECD-RELATED"/>
    <property type="match status" value="1"/>
</dbReference>
<feature type="transmembrane region" description="Helical" evidence="8">
    <location>
        <begin position="126"/>
        <end position="144"/>
    </location>
</feature>
<evidence type="ECO:0000256" key="8">
    <source>
        <dbReference type="SAM" id="Phobius"/>
    </source>
</evidence>
<keyword evidence="6 8" id="KW-1133">Transmembrane helix</keyword>
<name>A0A1I4NF25_9GAMM</name>
<evidence type="ECO:0000256" key="4">
    <source>
        <dbReference type="ARBA" id="ARBA00022475"/>
    </source>
</evidence>
<dbReference type="InterPro" id="IPR000522">
    <property type="entry name" value="ABC_transptr_permease_BtuC"/>
</dbReference>
<feature type="transmembrane region" description="Helical" evidence="8">
    <location>
        <begin position="405"/>
        <end position="424"/>
    </location>
</feature>
<evidence type="ECO:0000256" key="1">
    <source>
        <dbReference type="ARBA" id="ARBA00004651"/>
    </source>
</evidence>
<feature type="transmembrane region" description="Helical" evidence="8">
    <location>
        <begin position="61"/>
        <end position="82"/>
    </location>
</feature>
<dbReference type="AlphaFoldDB" id="A0A1I4NF25"/>
<accession>A0A1I4NF25</accession>
<dbReference type="PANTHER" id="PTHR30472">
    <property type="entry name" value="FERRIC ENTEROBACTIN TRANSPORT SYSTEM PERMEASE PROTEIN"/>
    <property type="match status" value="1"/>
</dbReference>
<dbReference type="OrthoDB" id="9811721at2"/>
<feature type="transmembrane region" description="Helical" evidence="8">
    <location>
        <begin position="651"/>
        <end position="668"/>
    </location>
</feature>
<feature type="transmembrane region" description="Helical" evidence="8">
    <location>
        <begin position="281"/>
        <end position="299"/>
    </location>
</feature>
<evidence type="ECO:0000256" key="2">
    <source>
        <dbReference type="ARBA" id="ARBA00007935"/>
    </source>
</evidence>
<feature type="transmembrane region" description="Helical" evidence="8">
    <location>
        <begin position="579"/>
        <end position="606"/>
    </location>
</feature>
<feature type="transmembrane region" description="Helical" evidence="8">
    <location>
        <begin position="198"/>
        <end position="216"/>
    </location>
</feature>
<keyword evidence="5 8" id="KW-0812">Transmembrane</keyword>
<protein>
    <submittedName>
        <fullName evidence="9">Iron complex transport system permease protein</fullName>
    </submittedName>
</protein>
<dbReference type="CDD" id="cd06550">
    <property type="entry name" value="TM_ABC_iron-siderophores_like"/>
    <property type="match status" value="2"/>
</dbReference>
<feature type="transmembrane region" description="Helical" evidence="8">
    <location>
        <begin position="364"/>
        <end position="385"/>
    </location>
</feature>
<evidence type="ECO:0000313" key="9">
    <source>
        <dbReference type="EMBL" id="SFM13813.1"/>
    </source>
</evidence>
<feature type="transmembrane region" description="Helical" evidence="8">
    <location>
        <begin position="12"/>
        <end position="32"/>
    </location>
</feature>
<feature type="transmembrane region" description="Helical" evidence="8">
    <location>
        <begin position="102"/>
        <end position="119"/>
    </location>
</feature>
<comment type="similarity">
    <text evidence="2">Belongs to the binding-protein-dependent transport system permease family. FecCD subfamily.</text>
</comment>
<evidence type="ECO:0000256" key="5">
    <source>
        <dbReference type="ARBA" id="ARBA00022692"/>
    </source>
</evidence>
<feature type="transmembrane region" description="Helical" evidence="8">
    <location>
        <begin position="236"/>
        <end position="269"/>
    </location>
</feature>
<feature type="transmembrane region" description="Helical" evidence="8">
    <location>
        <begin position="305"/>
        <end position="329"/>
    </location>
</feature>
<dbReference type="Pfam" id="PF01032">
    <property type="entry name" value="FecCD"/>
    <property type="match status" value="2"/>
</dbReference>
<feature type="transmembrane region" description="Helical" evidence="8">
    <location>
        <begin position="463"/>
        <end position="480"/>
    </location>
</feature>
<dbReference type="SUPFAM" id="SSF81345">
    <property type="entry name" value="ABC transporter involved in vitamin B12 uptake, BtuC"/>
    <property type="match status" value="2"/>
</dbReference>
<reference evidence="10" key="1">
    <citation type="submission" date="2016-10" db="EMBL/GenBank/DDBJ databases">
        <authorList>
            <person name="Varghese N."/>
            <person name="Submissions S."/>
        </authorList>
    </citation>
    <scope>NUCLEOTIDE SEQUENCE [LARGE SCALE GENOMIC DNA]</scope>
    <source>
        <strain evidence="10">CGMCC 1.7061</strain>
    </source>
</reference>
<dbReference type="GO" id="GO:0022857">
    <property type="term" value="F:transmembrane transporter activity"/>
    <property type="evidence" value="ECO:0007669"/>
    <property type="project" value="InterPro"/>
</dbReference>
<evidence type="ECO:0000256" key="6">
    <source>
        <dbReference type="ARBA" id="ARBA00022989"/>
    </source>
</evidence>
<dbReference type="STRING" id="488535.SAMN04487963_1331"/>
<dbReference type="InterPro" id="IPR037294">
    <property type="entry name" value="ABC_BtuC-like"/>
</dbReference>
<feature type="transmembrane region" description="Helical" evidence="8">
    <location>
        <begin position="618"/>
        <end position="639"/>
    </location>
</feature>
<keyword evidence="3" id="KW-0813">Transport</keyword>
<organism evidence="9 10">
    <name type="scientific">Marinobacter zhejiangensis</name>
    <dbReference type="NCBI Taxonomy" id="488535"/>
    <lineage>
        <taxon>Bacteria</taxon>
        <taxon>Pseudomonadati</taxon>
        <taxon>Pseudomonadota</taxon>
        <taxon>Gammaproteobacteria</taxon>
        <taxon>Pseudomonadales</taxon>
        <taxon>Marinobacteraceae</taxon>
        <taxon>Marinobacter</taxon>
    </lineage>
</organism>
<feature type="transmembrane region" description="Helical" evidence="8">
    <location>
        <begin position="150"/>
        <end position="171"/>
    </location>
</feature>
<comment type="subcellular location">
    <subcellularLocation>
        <location evidence="1">Cell membrane</location>
        <topology evidence="1">Multi-pass membrane protein</topology>
    </subcellularLocation>
</comment>
<dbReference type="GO" id="GO:0033214">
    <property type="term" value="P:siderophore-iron import into cell"/>
    <property type="evidence" value="ECO:0007669"/>
    <property type="project" value="TreeGrafter"/>
</dbReference>
<keyword evidence="4" id="KW-1003">Cell membrane</keyword>
<feature type="transmembrane region" description="Helical" evidence="8">
    <location>
        <begin position="492"/>
        <end position="510"/>
    </location>
</feature>